<evidence type="ECO:0000256" key="7">
    <source>
        <dbReference type="ARBA" id="ARBA00023033"/>
    </source>
</evidence>
<comment type="cofactor">
    <cofactor evidence="1 8">
        <name>heme</name>
        <dbReference type="ChEBI" id="CHEBI:30413"/>
    </cofactor>
</comment>
<dbReference type="PANTHER" id="PTHR24287">
    <property type="entry name" value="P450, PUTATIVE (EUROFUNG)-RELATED"/>
    <property type="match status" value="1"/>
</dbReference>
<keyword evidence="3 8" id="KW-0349">Heme</keyword>
<dbReference type="EMBL" id="MU150289">
    <property type="protein sequence ID" value="KAF9461107.1"/>
    <property type="molecule type" value="Genomic_DNA"/>
</dbReference>
<accession>A0A9P6CCW6</accession>
<keyword evidence="10" id="KW-0472">Membrane</keyword>
<reference evidence="11" key="1">
    <citation type="submission" date="2020-11" db="EMBL/GenBank/DDBJ databases">
        <authorList>
            <consortium name="DOE Joint Genome Institute"/>
            <person name="Ahrendt S."/>
            <person name="Riley R."/>
            <person name="Andreopoulos W."/>
            <person name="Labutti K."/>
            <person name="Pangilinan J."/>
            <person name="Ruiz-Duenas F.J."/>
            <person name="Barrasa J.M."/>
            <person name="Sanchez-Garcia M."/>
            <person name="Camarero S."/>
            <person name="Miyauchi S."/>
            <person name="Serrano A."/>
            <person name="Linde D."/>
            <person name="Babiker R."/>
            <person name="Drula E."/>
            <person name="Ayuso-Fernandez I."/>
            <person name="Pacheco R."/>
            <person name="Padilla G."/>
            <person name="Ferreira P."/>
            <person name="Barriuso J."/>
            <person name="Kellner H."/>
            <person name="Castanera R."/>
            <person name="Alfaro M."/>
            <person name="Ramirez L."/>
            <person name="Pisabarro A.G."/>
            <person name="Kuo A."/>
            <person name="Tritt A."/>
            <person name="Lipzen A."/>
            <person name="He G."/>
            <person name="Yan M."/>
            <person name="Ng V."/>
            <person name="Cullen D."/>
            <person name="Martin F."/>
            <person name="Rosso M.-N."/>
            <person name="Henrissat B."/>
            <person name="Hibbett D."/>
            <person name="Martinez A.T."/>
            <person name="Grigoriev I.V."/>
        </authorList>
    </citation>
    <scope>NUCLEOTIDE SEQUENCE</scope>
    <source>
        <strain evidence="11">CBS 247.69</strain>
    </source>
</reference>
<keyword evidence="5 9" id="KW-0560">Oxidoreductase</keyword>
<organism evidence="11 12">
    <name type="scientific">Collybia nuda</name>
    <dbReference type="NCBI Taxonomy" id="64659"/>
    <lineage>
        <taxon>Eukaryota</taxon>
        <taxon>Fungi</taxon>
        <taxon>Dikarya</taxon>
        <taxon>Basidiomycota</taxon>
        <taxon>Agaricomycotina</taxon>
        <taxon>Agaricomycetes</taxon>
        <taxon>Agaricomycetidae</taxon>
        <taxon>Agaricales</taxon>
        <taxon>Tricholomatineae</taxon>
        <taxon>Clitocybaceae</taxon>
        <taxon>Collybia</taxon>
    </lineage>
</organism>
<dbReference type="SUPFAM" id="SSF48264">
    <property type="entry name" value="Cytochrome P450"/>
    <property type="match status" value="1"/>
</dbReference>
<dbReference type="InterPro" id="IPR017972">
    <property type="entry name" value="Cyt_P450_CS"/>
</dbReference>
<dbReference type="InterPro" id="IPR002401">
    <property type="entry name" value="Cyt_P450_E_grp-I"/>
</dbReference>
<protein>
    <submittedName>
        <fullName evidence="11">Cytochrome P450</fullName>
    </submittedName>
</protein>
<dbReference type="OrthoDB" id="1470350at2759"/>
<dbReference type="GO" id="GO:0005506">
    <property type="term" value="F:iron ion binding"/>
    <property type="evidence" value="ECO:0007669"/>
    <property type="project" value="InterPro"/>
</dbReference>
<feature type="transmembrane region" description="Helical" evidence="10">
    <location>
        <begin position="15"/>
        <end position="34"/>
    </location>
</feature>
<dbReference type="InterPro" id="IPR001128">
    <property type="entry name" value="Cyt_P450"/>
</dbReference>
<dbReference type="AlphaFoldDB" id="A0A9P6CCW6"/>
<feature type="transmembrane region" description="Helical" evidence="10">
    <location>
        <begin position="41"/>
        <end position="63"/>
    </location>
</feature>
<evidence type="ECO:0000256" key="9">
    <source>
        <dbReference type="RuleBase" id="RU000461"/>
    </source>
</evidence>
<dbReference type="GO" id="GO:0016705">
    <property type="term" value="F:oxidoreductase activity, acting on paired donors, with incorporation or reduction of molecular oxygen"/>
    <property type="evidence" value="ECO:0007669"/>
    <property type="project" value="InterPro"/>
</dbReference>
<dbReference type="Proteomes" id="UP000807353">
    <property type="component" value="Unassembled WGS sequence"/>
</dbReference>
<evidence type="ECO:0000313" key="11">
    <source>
        <dbReference type="EMBL" id="KAF9461107.1"/>
    </source>
</evidence>
<dbReference type="PANTHER" id="PTHR24287:SF1">
    <property type="entry name" value="P450, PUTATIVE (EUROFUNG)-RELATED"/>
    <property type="match status" value="1"/>
</dbReference>
<dbReference type="PRINTS" id="PR00463">
    <property type="entry name" value="EP450I"/>
</dbReference>
<dbReference type="PRINTS" id="PR00385">
    <property type="entry name" value="P450"/>
</dbReference>
<evidence type="ECO:0000256" key="1">
    <source>
        <dbReference type="ARBA" id="ARBA00001971"/>
    </source>
</evidence>
<keyword evidence="7 9" id="KW-0503">Monooxygenase</keyword>
<keyword evidence="6 8" id="KW-0408">Iron</keyword>
<dbReference type="InterPro" id="IPR036396">
    <property type="entry name" value="Cyt_P450_sf"/>
</dbReference>
<dbReference type="Pfam" id="PF00067">
    <property type="entry name" value="p450"/>
    <property type="match status" value="1"/>
</dbReference>
<evidence type="ECO:0000256" key="2">
    <source>
        <dbReference type="ARBA" id="ARBA00010617"/>
    </source>
</evidence>
<evidence type="ECO:0000256" key="6">
    <source>
        <dbReference type="ARBA" id="ARBA00023004"/>
    </source>
</evidence>
<keyword evidence="12" id="KW-1185">Reference proteome</keyword>
<dbReference type="Gene3D" id="1.10.630.10">
    <property type="entry name" value="Cytochrome P450"/>
    <property type="match status" value="1"/>
</dbReference>
<dbReference type="GO" id="GO:0020037">
    <property type="term" value="F:heme binding"/>
    <property type="evidence" value="ECO:0007669"/>
    <property type="project" value="InterPro"/>
</dbReference>
<dbReference type="InterPro" id="IPR047146">
    <property type="entry name" value="Cyt_P450_E_CYP52_fungi"/>
</dbReference>
<name>A0A9P6CCW6_9AGAR</name>
<evidence type="ECO:0000256" key="10">
    <source>
        <dbReference type="SAM" id="Phobius"/>
    </source>
</evidence>
<dbReference type="GO" id="GO:0004497">
    <property type="term" value="F:monooxygenase activity"/>
    <property type="evidence" value="ECO:0007669"/>
    <property type="project" value="UniProtKB-KW"/>
</dbReference>
<evidence type="ECO:0000256" key="5">
    <source>
        <dbReference type="ARBA" id="ARBA00023002"/>
    </source>
</evidence>
<comment type="caution">
    <text evidence="11">The sequence shown here is derived from an EMBL/GenBank/DDBJ whole genome shotgun (WGS) entry which is preliminary data.</text>
</comment>
<keyword evidence="10" id="KW-1133">Transmembrane helix</keyword>
<keyword evidence="4 8" id="KW-0479">Metal-binding</keyword>
<evidence type="ECO:0000256" key="4">
    <source>
        <dbReference type="ARBA" id="ARBA00022723"/>
    </source>
</evidence>
<keyword evidence="10" id="KW-0812">Transmembrane</keyword>
<evidence type="ECO:0000256" key="3">
    <source>
        <dbReference type="ARBA" id="ARBA00022617"/>
    </source>
</evidence>
<proteinExistence type="inferred from homology"/>
<comment type="similarity">
    <text evidence="2 9">Belongs to the cytochrome P450 family.</text>
</comment>
<dbReference type="PROSITE" id="PS00086">
    <property type="entry name" value="CYTOCHROME_P450"/>
    <property type="match status" value="1"/>
</dbReference>
<sequence length="573" mass="64843">MAQITPGLDFLARKLFIPLILFLAISLVIFLVGFRPTTWQLLVAPFLGITAYISAVISLGRWIERWEAARMGSRLVPQCRRRHSAIDRAIAFFCGRRTYEVPGTMLAQEVVAYNSPIVNVFTIWFNYIVTTCPEHVKIILTTNPENYVKGEGFSRVTRSTLGMGVYTTDGSLWKFHRSVVRPLFLRSRHPTHLELCDRYAQHAMAHLDSITGAGYSIDLLNLFRWSSLNIASEMLLGVCVSNLPCAHEACSDRESSFYPEMDFSTAILRVQEVVSRREELGPLWPLHELLNDKTKEPMHIISQTLDPLILAAMRKKMMRGVGVLYSTDEKAIDASNGKENETLLSQLAELTDESYQIKDVILNVLIPQRDNVALTLSSLVYYLALHPRITSHLRAEILHHLGPIRRPTSDDLRAMKYLRAVINETLRLTPPVPCTIRETVTATTWPSPYPKGKPIYIPAHAKVSYDVYSIHTSKDFWGPDAKQFDPERFLDGRYQEYLSPNPYIFLPFGVGPRACFGQEVAYDEISILTIRLLQAYGSLSIDASAKYPTFRTLETRPLAYGNKNGLGLKLDTS</sequence>
<gene>
    <name evidence="11" type="ORF">BDZ94DRAFT_1264613</name>
</gene>
<evidence type="ECO:0000256" key="8">
    <source>
        <dbReference type="PIRSR" id="PIRSR602401-1"/>
    </source>
</evidence>
<evidence type="ECO:0000313" key="12">
    <source>
        <dbReference type="Proteomes" id="UP000807353"/>
    </source>
</evidence>
<feature type="binding site" description="axial binding residue" evidence="8">
    <location>
        <position position="515"/>
    </location>
    <ligand>
        <name>heme</name>
        <dbReference type="ChEBI" id="CHEBI:30413"/>
    </ligand>
    <ligandPart>
        <name>Fe</name>
        <dbReference type="ChEBI" id="CHEBI:18248"/>
    </ligandPart>
</feature>